<reference evidence="2" key="2">
    <citation type="submission" date="2021-03" db="UniProtKB">
        <authorList>
            <consortium name="EnsemblPlants"/>
        </authorList>
    </citation>
    <scope>IDENTIFICATION</scope>
</reference>
<dbReference type="Pfam" id="PF14392">
    <property type="entry name" value="zf-CCHC_4"/>
    <property type="match status" value="1"/>
</dbReference>
<dbReference type="Pfam" id="PF00078">
    <property type="entry name" value="RVT_1"/>
    <property type="match status" value="1"/>
</dbReference>
<dbReference type="InterPro" id="IPR000477">
    <property type="entry name" value="RT_dom"/>
</dbReference>
<reference evidence="2" key="1">
    <citation type="submission" date="2018-11" db="EMBL/GenBank/DDBJ databases">
        <authorList>
            <person name="Grassa J C."/>
        </authorList>
    </citation>
    <scope>NUCLEOTIDE SEQUENCE [LARGE SCALE GENOMIC DNA]</scope>
</reference>
<dbReference type="PANTHER" id="PTHR46890:SF48">
    <property type="entry name" value="RNA-DIRECTED DNA POLYMERASE"/>
    <property type="match status" value="1"/>
</dbReference>
<dbReference type="GO" id="GO:0003676">
    <property type="term" value="F:nucleic acid binding"/>
    <property type="evidence" value="ECO:0007669"/>
    <property type="project" value="InterPro"/>
</dbReference>
<dbReference type="CDD" id="cd06222">
    <property type="entry name" value="RNase_H_like"/>
    <property type="match status" value="1"/>
</dbReference>
<dbReference type="Proteomes" id="UP000596661">
    <property type="component" value="Chromosome 2"/>
</dbReference>
<dbReference type="Gramene" id="evm.model.02.1723">
    <property type="protein sequence ID" value="cds.evm.model.02.1723"/>
    <property type="gene ID" value="evm.TU.02.1723"/>
</dbReference>
<dbReference type="Pfam" id="PF13456">
    <property type="entry name" value="RVT_3"/>
    <property type="match status" value="1"/>
</dbReference>
<proteinExistence type="predicted"/>
<evidence type="ECO:0000313" key="2">
    <source>
        <dbReference type="EnsemblPlants" id="cds.evm.model.02.1723"/>
    </source>
</evidence>
<dbReference type="InterPro" id="IPR002156">
    <property type="entry name" value="RNaseH_domain"/>
</dbReference>
<dbReference type="InterPro" id="IPR012337">
    <property type="entry name" value="RNaseH-like_sf"/>
</dbReference>
<dbReference type="PROSITE" id="PS50878">
    <property type="entry name" value="RT_POL"/>
    <property type="match status" value="1"/>
</dbReference>
<dbReference type="InterPro" id="IPR025558">
    <property type="entry name" value="DUF4283"/>
</dbReference>
<dbReference type="InterPro" id="IPR036691">
    <property type="entry name" value="Endo/exonu/phosph_ase_sf"/>
</dbReference>
<dbReference type="InterPro" id="IPR025836">
    <property type="entry name" value="Zn_knuckle_CX2CX4HX4C"/>
</dbReference>
<dbReference type="Gene3D" id="3.30.420.10">
    <property type="entry name" value="Ribonuclease H-like superfamily/Ribonuclease H"/>
    <property type="match status" value="1"/>
</dbReference>
<dbReference type="PANTHER" id="PTHR46890">
    <property type="entry name" value="NON-LTR RETROLELEMENT REVERSE TRANSCRIPTASE-LIKE PROTEIN-RELATED"/>
    <property type="match status" value="1"/>
</dbReference>
<evidence type="ECO:0000259" key="1">
    <source>
        <dbReference type="PROSITE" id="PS50878"/>
    </source>
</evidence>
<dbReference type="Gene3D" id="3.60.10.10">
    <property type="entry name" value="Endonuclease/exonuclease/phosphatase"/>
    <property type="match status" value="1"/>
</dbReference>
<dbReference type="SUPFAM" id="SSF56219">
    <property type="entry name" value="DNase I-like"/>
    <property type="match status" value="1"/>
</dbReference>
<dbReference type="InterPro" id="IPR043502">
    <property type="entry name" value="DNA/RNA_pol_sf"/>
</dbReference>
<sequence length="1236" mass="141445">MASSSGVKNRGSEDVYSFQIEEEDLEELTVGNEGEEEGIDDRWCLVGRFLTNRLIDFDKMQNILASLWQPGMGMFVKKLEDNRFLFQFYHEVDIQRVINGSPWTYDRMQLIIQRLPVGGDPNLLQLNDLDMWVQIHDIKPGCMTTSTVRGVGNTLEKFIESDPNNFIGVWRDYFRVRVILDIRKPLRRRMKLTRDNGSWFWAHFKYERVPTFCFICGLIGHSERFCRHLFQQPIEQIVKPYGEFMRAVPQKSYKNIEQGGCIIEVAAKGVSQGQCTQTSYTSTKYGKKSLVDLADNHANQNMTNKEGNNGMDNLMMEGDQCEEDTGIMEGEVSGDIYGKNKAKGKLIEGNSGVVIFDNKKRKVREDGIMGHVGQAQQTSGLEKVGALSLKMGFEGCFVVEAQGRSGGLALMWKSEEEVVIDSFSMNHIDCFVHFEGYRKFWFTGFYGEPNRRLRENTWELLRTLHARYQEAWCIMGDFNNILHNKEKRGGKPYPSWLLDGFQEVVRHCGLCDLDMHGHSFTWEKGRDTSAWMEARLDRAMVNFTWLTIFSDAKLFNLEVSPSDHTPLFLDIMPLIQAAGKKQFRFENHWTRFQECEEVIRQRWMSLLVLKIFSRMRDAEGLNDTNIVLIPKKKKPDQMSELRPISLCNVVAKVITKVLANRLKGLLSRIISLNQSAFIPGRLITDNIMVSFEVLHYLKRGIGKEGCMALKLDLSKAYDRVDWHFLTAMLSRLGFCDKWVRLIYGSLCSVQYHIVSSGYTMGPILPSRGLRQGDPISPYLFLICLGRVVALIQHYEERKFLHGCRVANGAPIVSHLLFADDSFLYCKATDREVSNVQRMLEVFANASGQRVNFEKSSVFFSTNTTIQMRRTIYLGKEVLIKAVVQALPAYTMNLFLLPMGFCPQLESVVSRFWWKSSNSKGIHWLSWVKLTDHKVHREWLLDVVNPYIETSSRSLQGQMVQALMQVDKLEWDNEVISDVLNDRDRELVWRIPLSSARRNDNWFWLQDSSGIFSVRSAYRLQHEANNNVNHAVPTDVWSKLWSIKVPPKEGLAKWSEVESIEAAMTLWAVWKMRNDVVWNSISPSSEEVIHTAQVNFLDWCNAQQLENDTLPGSNMVLFEKWCPPTFPSFKVNVDGALFNSNGRYGVGMVARCAAGVMLQARTVLKSGMLQPHEVEAIGIKEALGWIKSNGCNGVVLESDCLRVISDIKSKKNMVSPYGHIIFECKALCVEVSNLSLS</sequence>
<dbReference type="InterPro" id="IPR052343">
    <property type="entry name" value="Retrotransposon-Effector_Assoc"/>
</dbReference>
<dbReference type="CDD" id="cd01650">
    <property type="entry name" value="RT_nLTR_like"/>
    <property type="match status" value="1"/>
</dbReference>
<dbReference type="EnsemblPlants" id="evm.model.02.1723">
    <property type="protein sequence ID" value="cds.evm.model.02.1723"/>
    <property type="gene ID" value="evm.TU.02.1723"/>
</dbReference>
<accession>A0A803NUT6</accession>
<organism evidence="2 3">
    <name type="scientific">Cannabis sativa</name>
    <name type="common">Hemp</name>
    <name type="synonym">Marijuana</name>
    <dbReference type="NCBI Taxonomy" id="3483"/>
    <lineage>
        <taxon>Eukaryota</taxon>
        <taxon>Viridiplantae</taxon>
        <taxon>Streptophyta</taxon>
        <taxon>Embryophyta</taxon>
        <taxon>Tracheophyta</taxon>
        <taxon>Spermatophyta</taxon>
        <taxon>Magnoliopsida</taxon>
        <taxon>eudicotyledons</taxon>
        <taxon>Gunneridae</taxon>
        <taxon>Pentapetalae</taxon>
        <taxon>rosids</taxon>
        <taxon>fabids</taxon>
        <taxon>Rosales</taxon>
        <taxon>Cannabaceae</taxon>
        <taxon>Cannabis</taxon>
    </lineage>
</organism>
<dbReference type="InterPro" id="IPR036397">
    <property type="entry name" value="RNaseH_sf"/>
</dbReference>
<dbReference type="AlphaFoldDB" id="A0A803NUT6"/>
<protein>
    <recommendedName>
        <fullName evidence="1">Reverse transcriptase domain-containing protein</fullName>
    </recommendedName>
</protein>
<feature type="domain" description="Reverse transcriptase" evidence="1">
    <location>
        <begin position="610"/>
        <end position="877"/>
    </location>
</feature>
<name>A0A803NUT6_CANSA</name>
<dbReference type="EMBL" id="UZAU01000218">
    <property type="status" value="NOT_ANNOTATED_CDS"/>
    <property type="molecule type" value="Genomic_DNA"/>
</dbReference>
<dbReference type="GO" id="GO:0004523">
    <property type="term" value="F:RNA-DNA hybrid ribonuclease activity"/>
    <property type="evidence" value="ECO:0007669"/>
    <property type="project" value="InterPro"/>
</dbReference>
<dbReference type="SUPFAM" id="SSF56672">
    <property type="entry name" value="DNA/RNA polymerases"/>
    <property type="match status" value="1"/>
</dbReference>
<dbReference type="InterPro" id="IPR044730">
    <property type="entry name" value="RNase_H-like_dom_plant"/>
</dbReference>
<dbReference type="Pfam" id="PF14111">
    <property type="entry name" value="DUF4283"/>
    <property type="match status" value="1"/>
</dbReference>
<evidence type="ECO:0000313" key="3">
    <source>
        <dbReference type="Proteomes" id="UP000596661"/>
    </source>
</evidence>
<keyword evidence="3" id="KW-1185">Reference proteome</keyword>
<dbReference type="SUPFAM" id="SSF53098">
    <property type="entry name" value="Ribonuclease H-like"/>
    <property type="match status" value="1"/>
</dbReference>